<protein>
    <submittedName>
        <fullName evidence="1">Uncharacterized protein</fullName>
    </submittedName>
</protein>
<dbReference type="RefSeq" id="WP_072791169.1">
    <property type="nucleotide sequence ID" value="NZ_FQUL01000024.1"/>
</dbReference>
<accession>A0A1M4WCC8</accession>
<sequence length="182" mass="20523">MSLLDTSSETREIEQAQANLSIWIRDLAEETAAELGVRWRGARIAPQTLEAVVEEFRAAMLTELPVRVSNRFCEQTIYQEPADNVAFRFVHDSRQYFLRAGFETEPELLVASCHLARLRRAGYPPGSIEYRLLEADTIGQALFVAHTGRFVSNQRRFALRCLNSTFDEAITDEVAAEAVSSP</sequence>
<name>A0A1M4WCC8_9ACTN</name>
<evidence type="ECO:0000313" key="1">
    <source>
        <dbReference type="EMBL" id="SHE78941.1"/>
    </source>
</evidence>
<proteinExistence type="predicted"/>
<keyword evidence="2" id="KW-1185">Reference proteome</keyword>
<reference evidence="2" key="1">
    <citation type="submission" date="2016-11" db="EMBL/GenBank/DDBJ databases">
        <authorList>
            <person name="Varghese N."/>
            <person name="Submissions S."/>
        </authorList>
    </citation>
    <scope>NUCLEOTIDE SEQUENCE [LARGE SCALE GENOMIC DNA]</scope>
    <source>
        <strain evidence="2">DSM 19514</strain>
    </source>
</reference>
<dbReference type="EMBL" id="FQUL01000024">
    <property type="protein sequence ID" value="SHE78941.1"/>
    <property type="molecule type" value="Genomic_DNA"/>
</dbReference>
<dbReference type="OrthoDB" id="4936077at2"/>
<dbReference type="Proteomes" id="UP000184295">
    <property type="component" value="Unassembled WGS sequence"/>
</dbReference>
<dbReference type="STRING" id="1121881.SAMN02745225_01627"/>
<organism evidence="1 2">
    <name type="scientific">Ferrithrix thermotolerans DSM 19514</name>
    <dbReference type="NCBI Taxonomy" id="1121881"/>
    <lineage>
        <taxon>Bacteria</taxon>
        <taxon>Bacillati</taxon>
        <taxon>Actinomycetota</taxon>
        <taxon>Acidimicrobiia</taxon>
        <taxon>Acidimicrobiales</taxon>
        <taxon>Acidimicrobiaceae</taxon>
        <taxon>Ferrithrix</taxon>
    </lineage>
</organism>
<evidence type="ECO:0000313" key="2">
    <source>
        <dbReference type="Proteomes" id="UP000184295"/>
    </source>
</evidence>
<dbReference type="AlphaFoldDB" id="A0A1M4WCC8"/>
<gene>
    <name evidence="1" type="ORF">SAMN02745225_01627</name>
</gene>